<gene>
    <name evidence="1" type="ORF">LCGC14_3116490</name>
</gene>
<comment type="caution">
    <text evidence="1">The sequence shown here is derived from an EMBL/GenBank/DDBJ whole genome shotgun (WGS) entry which is preliminary data.</text>
</comment>
<feature type="non-terminal residue" evidence="1">
    <location>
        <position position="1"/>
    </location>
</feature>
<organism evidence="1">
    <name type="scientific">marine sediment metagenome</name>
    <dbReference type="NCBI Taxonomy" id="412755"/>
    <lineage>
        <taxon>unclassified sequences</taxon>
        <taxon>metagenomes</taxon>
        <taxon>ecological metagenomes</taxon>
    </lineage>
</organism>
<accession>A0A0F8W3W4</accession>
<proteinExistence type="predicted"/>
<name>A0A0F8W3W4_9ZZZZ</name>
<reference evidence="1" key="1">
    <citation type="journal article" date="2015" name="Nature">
        <title>Complex archaea that bridge the gap between prokaryotes and eukaryotes.</title>
        <authorList>
            <person name="Spang A."/>
            <person name="Saw J.H."/>
            <person name="Jorgensen S.L."/>
            <person name="Zaremba-Niedzwiedzka K."/>
            <person name="Martijn J."/>
            <person name="Lind A.E."/>
            <person name="van Eijk R."/>
            <person name="Schleper C."/>
            <person name="Guy L."/>
            <person name="Ettema T.J."/>
        </authorList>
    </citation>
    <scope>NUCLEOTIDE SEQUENCE</scope>
</reference>
<protein>
    <submittedName>
        <fullName evidence="1">Uncharacterized protein</fullName>
    </submittedName>
</protein>
<dbReference type="AlphaFoldDB" id="A0A0F8W3W4"/>
<sequence>TANVTIKTTATLANGSDTITQTMFDVFIIQIT</sequence>
<dbReference type="EMBL" id="LAZR01067585">
    <property type="protein sequence ID" value="KKK51283.1"/>
    <property type="molecule type" value="Genomic_DNA"/>
</dbReference>
<evidence type="ECO:0000313" key="1">
    <source>
        <dbReference type="EMBL" id="KKK51283.1"/>
    </source>
</evidence>